<dbReference type="EMBL" id="JH816981">
    <property type="protein sequence ID" value="EKC21869.1"/>
    <property type="molecule type" value="Genomic_DNA"/>
</dbReference>
<accession>K1PSL0</accession>
<dbReference type="SUPFAM" id="SSF56436">
    <property type="entry name" value="C-type lectin-like"/>
    <property type="match status" value="1"/>
</dbReference>
<dbReference type="AlphaFoldDB" id="K1PSL0"/>
<proteinExistence type="predicted"/>
<dbReference type="InterPro" id="IPR016186">
    <property type="entry name" value="C-type_lectin-like/link_sf"/>
</dbReference>
<protein>
    <submittedName>
        <fullName evidence="1">Uncharacterized protein</fullName>
    </submittedName>
</protein>
<dbReference type="InParanoid" id="K1PSL0"/>
<evidence type="ECO:0000313" key="1">
    <source>
        <dbReference type="EMBL" id="EKC21869.1"/>
    </source>
</evidence>
<sequence length="156" mass="17335">MPSTFALTKCQSIGGYLLQIETQVEQTWLNETGVCIPTPEFNIVSINSTLGFLRKSLSEIYGVSRAFGAWWIGAVLDPSTRDFLWVNSGIASEVNCTHCSVMQTRLLSYHRTTCNSRPLHIPNANVAFAFRGILLIGRYSLCPIWVYSGSTLVNPE</sequence>
<reference evidence="1" key="1">
    <citation type="journal article" date="2012" name="Nature">
        <title>The oyster genome reveals stress adaptation and complexity of shell formation.</title>
        <authorList>
            <person name="Zhang G."/>
            <person name="Fang X."/>
            <person name="Guo X."/>
            <person name="Li L."/>
            <person name="Luo R."/>
            <person name="Xu F."/>
            <person name="Yang P."/>
            <person name="Zhang L."/>
            <person name="Wang X."/>
            <person name="Qi H."/>
            <person name="Xiong Z."/>
            <person name="Que H."/>
            <person name="Xie Y."/>
            <person name="Holland P.W."/>
            <person name="Paps J."/>
            <person name="Zhu Y."/>
            <person name="Wu F."/>
            <person name="Chen Y."/>
            <person name="Wang J."/>
            <person name="Peng C."/>
            <person name="Meng J."/>
            <person name="Yang L."/>
            <person name="Liu J."/>
            <person name="Wen B."/>
            <person name="Zhang N."/>
            <person name="Huang Z."/>
            <person name="Zhu Q."/>
            <person name="Feng Y."/>
            <person name="Mount A."/>
            <person name="Hedgecock D."/>
            <person name="Xu Z."/>
            <person name="Liu Y."/>
            <person name="Domazet-Loso T."/>
            <person name="Du Y."/>
            <person name="Sun X."/>
            <person name="Zhang S."/>
            <person name="Liu B."/>
            <person name="Cheng P."/>
            <person name="Jiang X."/>
            <person name="Li J."/>
            <person name="Fan D."/>
            <person name="Wang W."/>
            <person name="Fu W."/>
            <person name="Wang T."/>
            <person name="Wang B."/>
            <person name="Zhang J."/>
            <person name="Peng Z."/>
            <person name="Li Y."/>
            <person name="Li N."/>
            <person name="Wang J."/>
            <person name="Chen M."/>
            <person name="He Y."/>
            <person name="Tan F."/>
            <person name="Song X."/>
            <person name="Zheng Q."/>
            <person name="Huang R."/>
            <person name="Yang H."/>
            <person name="Du X."/>
            <person name="Chen L."/>
            <person name="Yang M."/>
            <person name="Gaffney P.M."/>
            <person name="Wang S."/>
            <person name="Luo L."/>
            <person name="She Z."/>
            <person name="Ming Y."/>
            <person name="Huang W."/>
            <person name="Zhang S."/>
            <person name="Huang B."/>
            <person name="Zhang Y."/>
            <person name="Qu T."/>
            <person name="Ni P."/>
            <person name="Miao G."/>
            <person name="Wang J."/>
            <person name="Wang Q."/>
            <person name="Steinberg C.E."/>
            <person name="Wang H."/>
            <person name="Li N."/>
            <person name="Qian L."/>
            <person name="Zhang G."/>
            <person name="Li Y."/>
            <person name="Yang H."/>
            <person name="Liu X."/>
            <person name="Wang J."/>
            <person name="Yin Y."/>
            <person name="Wang J."/>
        </authorList>
    </citation>
    <scope>NUCLEOTIDE SEQUENCE [LARGE SCALE GENOMIC DNA]</scope>
    <source>
        <strain evidence="1">05x7-T-G4-1.051#20</strain>
    </source>
</reference>
<dbReference type="InterPro" id="IPR016187">
    <property type="entry name" value="CTDL_fold"/>
</dbReference>
<dbReference type="CDD" id="cd00037">
    <property type="entry name" value="CLECT"/>
    <property type="match status" value="1"/>
</dbReference>
<organism evidence="1">
    <name type="scientific">Magallana gigas</name>
    <name type="common">Pacific oyster</name>
    <name type="synonym">Crassostrea gigas</name>
    <dbReference type="NCBI Taxonomy" id="29159"/>
    <lineage>
        <taxon>Eukaryota</taxon>
        <taxon>Metazoa</taxon>
        <taxon>Spiralia</taxon>
        <taxon>Lophotrochozoa</taxon>
        <taxon>Mollusca</taxon>
        <taxon>Bivalvia</taxon>
        <taxon>Autobranchia</taxon>
        <taxon>Pteriomorphia</taxon>
        <taxon>Ostreida</taxon>
        <taxon>Ostreoidea</taxon>
        <taxon>Ostreidae</taxon>
        <taxon>Magallana</taxon>
    </lineage>
</organism>
<dbReference type="Gene3D" id="3.10.100.10">
    <property type="entry name" value="Mannose-Binding Protein A, subunit A"/>
    <property type="match status" value="1"/>
</dbReference>
<dbReference type="HOGENOM" id="CLU_1688443_0_0_1"/>
<gene>
    <name evidence="1" type="ORF">CGI_10003188</name>
</gene>
<name>K1PSL0_MAGGI</name>